<protein>
    <submittedName>
        <fullName evidence="2">Uncharacterized protein</fullName>
    </submittedName>
</protein>
<organism evidence="2 3">
    <name type="scientific">Naegleria fowleri</name>
    <name type="common">Brain eating amoeba</name>
    <dbReference type="NCBI Taxonomy" id="5763"/>
    <lineage>
        <taxon>Eukaryota</taxon>
        <taxon>Discoba</taxon>
        <taxon>Heterolobosea</taxon>
        <taxon>Tetramitia</taxon>
        <taxon>Eutetramitia</taxon>
        <taxon>Vahlkampfiidae</taxon>
        <taxon>Naegleria</taxon>
    </lineage>
</organism>
<gene>
    <name evidence="2" type="ORF">FDP41_008365</name>
</gene>
<feature type="compositionally biased region" description="Polar residues" evidence="1">
    <location>
        <begin position="169"/>
        <end position="197"/>
    </location>
</feature>
<proteinExistence type="predicted"/>
<feature type="compositionally biased region" description="Low complexity" evidence="1">
    <location>
        <begin position="198"/>
        <end position="222"/>
    </location>
</feature>
<name>A0A6A5BGN0_NAEFO</name>
<dbReference type="GeneID" id="68115583"/>
<evidence type="ECO:0000313" key="3">
    <source>
        <dbReference type="Proteomes" id="UP000444721"/>
    </source>
</evidence>
<feature type="compositionally biased region" description="Polar residues" evidence="1">
    <location>
        <begin position="226"/>
        <end position="252"/>
    </location>
</feature>
<keyword evidence="3" id="KW-1185">Reference proteome</keyword>
<feature type="region of interest" description="Disordered" evidence="1">
    <location>
        <begin position="116"/>
        <end position="256"/>
    </location>
</feature>
<dbReference type="AlphaFoldDB" id="A0A6A5BGN0"/>
<dbReference type="VEuPathDB" id="AmoebaDB:NF0034010"/>
<dbReference type="VEuPathDB" id="AmoebaDB:NfTy_093860"/>
<feature type="compositionally biased region" description="Basic and acidic residues" evidence="1">
    <location>
        <begin position="135"/>
        <end position="147"/>
    </location>
</feature>
<sequence length="325" mass="36429">MSSFSVEQIIQRLMSNANKNNSLEKGSISSNVSNQNCRDDPTSPSPHSNFSLIQPESTINQQEKLIEFSNLGNSPNTFERNINNTPKVSARYTQLRKQLRACHNFKDNYFVFDSSSAPKEEKNSSSSLGKRTKEKQKESKSFTQDKTKKFRKQRKVEKEPSSSSSSSSDNKMFDNSLNHSIQKQPQEQNRSSSNTLGSPPSHQSSSLTSSCSLSTPSSFHSFEVPPSSSFRISSMTSGNEPPSLSDVSSNVPMLSFDRSDMNGDVLMNQNNNNYHDTTNAYQTLMTLFDPSNPDFERQYQQVLKAWQMVKQILALCAANNHSSNL</sequence>
<comment type="caution">
    <text evidence="2">The sequence shown here is derived from an EMBL/GenBank/DDBJ whole genome shotgun (WGS) entry which is preliminary data.</text>
</comment>
<evidence type="ECO:0000313" key="2">
    <source>
        <dbReference type="EMBL" id="KAF0973158.1"/>
    </source>
</evidence>
<accession>A0A6A5BGN0</accession>
<reference evidence="2 3" key="1">
    <citation type="journal article" date="2019" name="Sci. Rep.">
        <title>Nanopore sequencing improves the draft genome of the human pathogenic amoeba Naegleria fowleri.</title>
        <authorList>
            <person name="Liechti N."/>
            <person name="Schurch N."/>
            <person name="Bruggmann R."/>
            <person name="Wittwer M."/>
        </authorList>
    </citation>
    <scope>NUCLEOTIDE SEQUENCE [LARGE SCALE GENOMIC DNA]</scope>
    <source>
        <strain evidence="2 3">ATCC 30894</strain>
    </source>
</reference>
<feature type="region of interest" description="Disordered" evidence="1">
    <location>
        <begin position="17"/>
        <end position="50"/>
    </location>
</feature>
<dbReference type="EMBL" id="VFQX01000061">
    <property type="protein sequence ID" value="KAF0973158.1"/>
    <property type="molecule type" value="Genomic_DNA"/>
</dbReference>
<dbReference type="RefSeq" id="XP_044557871.1">
    <property type="nucleotide sequence ID" value="XM_044712210.1"/>
</dbReference>
<dbReference type="VEuPathDB" id="AmoebaDB:FDP41_008365"/>
<dbReference type="Proteomes" id="UP000444721">
    <property type="component" value="Unassembled WGS sequence"/>
</dbReference>
<evidence type="ECO:0000256" key="1">
    <source>
        <dbReference type="SAM" id="MobiDB-lite"/>
    </source>
</evidence>
<feature type="compositionally biased region" description="Polar residues" evidence="1">
    <location>
        <begin position="17"/>
        <end position="36"/>
    </location>
</feature>